<keyword evidence="1" id="KW-0732">Signal</keyword>
<proteinExistence type="predicted"/>
<dbReference type="AlphaFoldDB" id="A0A0R1GGX7"/>
<keyword evidence="3" id="KW-1185">Reference proteome</keyword>
<feature type="chain" id="PRO_5006404504" description="Extracellular protein" evidence="1">
    <location>
        <begin position="33"/>
        <end position="381"/>
    </location>
</feature>
<evidence type="ECO:0000313" key="3">
    <source>
        <dbReference type="Proteomes" id="UP000051176"/>
    </source>
</evidence>
<dbReference type="PATRIC" id="fig|1267003.4.peg.2256"/>
<dbReference type="Proteomes" id="UP000051176">
    <property type="component" value="Unassembled WGS sequence"/>
</dbReference>
<reference evidence="2 3" key="1">
    <citation type="journal article" date="2015" name="Genome Announc.">
        <title>Expanding the biotechnology potential of lactobacilli through comparative genomics of 213 strains and associated genera.</title>
        <authorList>
            <person name="Sun Z."/>
            <person name="Harris H.M."/>
            <person name="McCann A."/>
            <person name="Guo C."/>
            <person name="Argimon S."/>
            <person name="Zhang W."/>
            <person name="Yang X."/>
            <person name="Jeffery I.B."/>
            <person name="Cooney J.C."/>
            <person name="Kagawa T.F."/>
            <person name="Liu W."/>
            <person name="Song Y."/>
            <person name="Salvetti E."/>
            <person name="Wrobel A."/>
            <person name="Rasinkangas P."/>
            <person name="Parkhill J."/>
            <person name="Rea M.C."/>
            <person name="O'Sullivan O."/>
            <person name="Ritari J."/>
            <person name="Douillard F.P."/>
            <person name="Paul Ross R."/>
            <person name="Yang R."/>
            <person name="Briner A.E."/>
            <person name="Felis G.E."/>
            <person name="de Vos W.M."/>
            <person name="Barrangou R."/>
            <person name="Klaenhammer T.R."/>
            <person name="Caufield P.W."/>
            <person name="Cui Y."/>
            <person name="Zhang H."/>
            <person name="O'Toole P.W."/>
        </authorList>
    </citation>
    <scope>NUCLEOTIDE SEQUENCE [LARGE SCALE GENOMIC DNA]</scope>
    <source>
        <strain evidence="2 3">ATCC 53295</strain>
    </source>
</reference>
<evidence type="ECO:0000313" key="2">
    <source>
        <dbReference type="EMBL" id="KRK33275.1"/>
    </source>
</evidence>
<dbReference type="eggNOG" id="ENOG502ZQRU">
    <property type="taxonomic scope" value="Bacteria"/>
</dbReference>
<evidence type="ECO:0000256" key="1">
    <source>
        <dbReference type="SAM" id="SignalP"/>
    </source>
</evidence>
<dbReference type="STRING" id="357278.IV61_GL002130"/>
<gene>
    <name evidence="2" type="ORF">FD07_GL002141</name>
</gene>
<dbReference type="RefSeq" id="WP_020090492.1">
    <property type="nucleotide sequence ID" value="NZ_AZCZ01000071.1"/>
</dbReference>
<accession>A0A0R1GGX7</accession>
<dbReference type="SUPFAM" id="SSF63825">
    <property type="entry name" value="YWTD domain"/>
    <property type="match status" value="1"/>
</dbReference>
<dbReference type="EMBL" id="AZCZ01000071">
    <property type="protein sequence ID" value="KRK33275.1"/>
    <property type="molecule type" value="Genomic_DNA"/>
</dbReference>
<dbReference type="OrthoDB" id="2276332at2"/>
<protein>
    <recommendedName>
        <fullName evidence="4">Extracellular protein</fullName>
    </recommendedName>
</protein>
<name>A0A0R1GGX7_9LACO</name>
<comment type="caution">
    <text evidence="2">The sequence shown here is derived from an EMBL/GenBank/DDBJ whole genome shotgun (WGS) entry which is preliminary data.</text>
</comment>
<organism evidence="2 3">
    <name type="scientific">Levilactobacillus parabrevis ATCC 53295</name>
    <dbReference type="NCBI Taxonomy" id="1267003"/>
    <lineage>
        <taxon>Bacteria</taxon>
        <taxon>Bacillati</taxon>
        <taxon>Bacillota</taxon>
        <taxon>Bacilli</taxon>
        <taxon>Lactobacillales</taxon>
        <taxon>Lactobacillaceae</taxon>
        <taxon>Levilactobacillus</taxon>
    </lineage>
</organism>
<feature type="signal peptide" evidence="1">
    <location>
        <begin position="1"/>
        <end position="32"/>
    </location>
</feature>
<sequence>MIKGIKWAITGCLMLFGGVVAGGLGPVPSAHAASTIKTKYALGNYQTQKLKWVRNKDEYVMRPKTYAWSATYQRQGTFQTRPATYKTCRGNAPATLTTDLYLPITVRRSGDWGNPQSLVLTKNGRTAYVGYLKTGTTSTGWIVKYDLAKLRQKFGATTGNMALIRRATNAYSKGKVTARQKTVMTAMRIGPTFDLGHGQSLALNPRTQQLWLSRTSGEDGRYGSAVRVSPRTLRPVQTVDYRLVNKTGAKIAVNSTLTFDKRGYAYFSSYSGKRALRVYRGTISKKGVHFKLVMQGLKYRPGQTHQSIAYDAKSDRLYFVSDDAISSVPLAKLNRGRVKPKDVKATVFASRREFEGLSFTGSGQAYVLLNRGPEVMRLTFK</sequence>
<evidence type="ECO:0008006" key="4">
    <source>
        <dbReference type="Google" id="ProtNLM"/>
    </source>
</evidence>